<proteinExistence type="inferred from homology"/>
<dbReference type="GO" id="GO:0004252">
    <property type="term" value="F:serine-type endopeptidase activity"/>
    <property type="evidence" value="ECO:0007669"/>
    <property type="project" value="InterPro"/>
</dbReference>
<keyword evidence="5" id="KW-0732">Signal</keyword>
<dbReference type="InterPro" id="IPR051487">
    <property type="entry name" value="Ser/Thr_Proteases_Immune/Dev"/>
</dbReference>
<keyword evidence="4" id="KW-0378">Hydrolase</keyword>
<evidence type="ECO:0000256" key="4">
    <source>
        <dbReference type="RuleBase" id="RU363034"/>
    </source>
</evidence>
<dbReference type="CDD" id="cd00190">
    <property type="entry name" value="Tryp_SPc"/>
    <property type="match status" value="2"/>
</dbReference>
<dbReference type="InterPro" id="IPR018114">
    <property type="entry name" value="TRYPSIN_HIS"/>
</dbReference>
<name>A0A9J6BIX7_POLVA</name>
<evidence type="ECO:0000313" key="7">
    <source>
        <dbReference type="EMBL" id="KAG5669666.1"/>
    </source>
</evidence>
<feature type="signal peptide" evidence="5">
    <location>
        <begin position="1"/>
        <end position="19"/>
    </location>
</feature>
<protein>
    <recommendedName>
        <fullName evidence="6">Peptidase S1 domain-containing protein</fullName>
    </recommendedName>
</protein>
<dbReference type="SMART" id="SM00020">
    <property type="entry name" value="Tryp_SPc"/>
    <property type="match status" value="2"/>
</dbReference>
<feature type="domain" description="Peptidase S1" evidence="6">
    <location>
        <begin position="329"/>
        <end position="568"/>
    </location>
</feature>
<dbReference type="PROSITE" id="PS00135">
    <property type="entry name" value="TRYPSIN_SER"/>
    <property type="match status" value="1"/>
</dbReference>
<evidence type="ECO:0000256" key="5">
    <source>
        <dbReference type="SAM" id="SignalP"/>
    </source>
</evidence>
<dbReference type="InterPro" id="IPR043504">
    <property type="entry name" value="Peptidase_S1_PA_chymotrypsin"/>
</dbReference>
<evidence type="ECO:0000259" key="6">
    <source>
        <dbReference type="PROSITE" id="PS50240"/>
    </source>
</evidence>
<keyword evidence="8" id="KW-1185">Reference proteome</keyword>
<evidence type="ECO:0000313" key="8">
    <source>
        <dbReference type="Proteomes" id="UP001107558"/>
    </source>
</evidence>
<reference evidence="7" key="1">
    <citation type="submission" date="2021-03" db="EMBL/GenBank/DDBJ databases">
        <title>Chromosome level genome of the anhydrobiotic midge Polypedilum vanderplanki.</title>
        <authorList>
            <person name="Yoshida Y."/>
            <person name="Kikawada T."/>
            <person name="Gusev O."/>
        </authorList>
    </citation>
    <scope>NUCLEOTIDE SEQUENCE</scope>
    <source>
        <strain evidence="7">NIAS01</strain>
        <tissue evidence="7">Whole body or cell culture</tissue>
    </source>
</reference>
<keyword evidence="1" id="KW-1015">Disulfide bond</keyword>
<dbReference type="InterPro" id="IPR033116">
    <property type="entry name" value="TRYPSIN_SER"/>
</dbReference>
<evidence type="ECO:0000256" key="3">
    <source>
        <dbReference type="ARBA" id="ARBA00024195"/>
    </source>
</evidence>
<dbReference type="InterPro" id="IPR001314">
    <property type="entry name" value="Peptidase_S1A"/>
</dbReference>
<organism evidence="7 8">
    <name type="scientific">Polypedilum vanderplanki</name>
    <name type="common">Sleeping chironomid midge</name>
    <dbReference type="NCBI Taxonomy" id="319348"/>
    <lineage>
        <taxon>Eukaryota</taxon>
        <taxon>Metazoa</taxon>
        <taxon>Ecdysozoa</taxon>
        <taxon>Arthropoda</taxon>
        <taxon>Hexapoda</taxon>
        <taxon>Insecta</taxon>
        <taxon>Pterygota</taxon>
        <taxon>Neoptera</taxon>
        <taxon>Endopterygota</taxon>
        <taxon>Diptera</taxon>
        <taxon>Nematocera</taxon>
        <taxon>Chironomoidea</taxon>
        <taxon>Chironomidae</taxon>
        <taxon>Chironominae</taxon>
        <taxon>Polypedilum</taxon>
        <taxon>Polypedilum</taxon>
    </lineage>
</organism>
<dbReference type="PROSITE" id="PS00134">
    <property type="entry name" value="TRYPSIN_HIS"/>
    <property type="match status" value="1"/>
</dbReference>
<dbReference type="AlphaFoldDB" id="A0A9J6BIX7"/>
<evidence type="ECO:0000256" key="1">
    <source>
        <dbReference type="ARBA" id="ARBA00023157"/>
    </source>
</evidence>
<dbReference type="GO" id="GO:0006508">
    <property type="term" value="P:proteolysis"/>
    <property type="evidence" value="ECO:0007669"/>
    <property type="project" value="UniProtKB-KW"/>
</dbReference>
<dbReference type="Gene3D" id="2.40.10.10">
    <property type="entry name" value="Trypsin-like serine proteases"/>
    <property type="match status" value="2"/>
</dbReference>
<dbReference type="PANTHER" id="PTHR24256">
    <property type="entry name" value="TRYPTASE-RELATED"/>
    <property type="match status" value="1"/>
</dbReference>
<gene>
    <name evidence="7" type="ORF">PVAND_017549</name>
</gene>
<keyword evidence="2" id="KW-0325">Glycoprotein</keyword>
<keyword evidence="4" id="KW-0645">Protease</keyword>
<dbReference type="InterPro" id="IPR009003">
    <property type="entry name" value="Peptidase_S1_PA"/>
</dbReference>
<sequence>MKVFSIILVFFIIQQYVEASKSNFPKPNYSNAIDAIKQPKYQIALKKMFPHIDYEQIVNLKQSKIVNGDVSNLGDFPYQVLHYMTDDGISWYTCGGSLITREWVLTAGHCVYEFIYFELYFGLIQRPPGNYTWATAVTGSQYIHLHEKYNDNTLSNDISLIFLSDAPSNLLEFSHIGIIPLPIQSDAEINLIGKIASVSGFGRTSDSGSASNVLRNTTAPIMSNAQCALTFGPYILNSNLCLDTNGTNAGSSCSGDSGGPVTAEIENRRVLVGVVSFGAAAGCTLGYPAVNTRVTSYIDWIDNIINSREPPNNENSISIAFCNARNSKIAGGEEAEIGEFPYHVHIMSNSRFFRLMCGGALIKPNWVLTAALCILEANDVTLYFGIVDRLSIDGFIIQVRNSDHFFLHPNYDGFNQDEPFNDNIGLIYLQGVDLLDFENVALISLPTNYISENFVGENAIATGFGATDDPPTSTSQYMKFVSMPIIENDDCNVAYNGSVNERKICTDTTGGRSTCFGDFGAPLIVERNNEKILIGIANLKYMGGCTVGQPGVFTRVTSYLDWIDDITNETFIPSPDDCVCDCICETCDAYHGRDEL</sequence>
<dbReference type="PRINTS" id="PR00722">
    <property type="entry name" value="CHYMOTRYPSIN"/>
</dbReference>
<comment type="similarity">
    <text evidence="3">Belongs to the peptidase S1 family. CLIP subfamily.</text>
</comment>
<accession>A0A9J6BIX7</accession>
<dbReference type="SUPFAM" id="SSF50494">
    <property type="entry name" value="Trypsin-like serine proteases"/>
    <property type="match status" value="2"/>
</dbReference>
<evidence type="ECO:0000256" key="2">
    <source>
        <dbReference type="ARBA" id="ARBA00023180"/>
    </source>
</evidence>
<feature type="domain" description="Peptidase S1" evidence="6">
    <location>
        <begin position="65"/>
        <end position="306"/>
    </location>
</feature>
<dbReference type="Pfam" id="PF00089">
    <property type="entry name" value="Trypsin"/>
    <property type="match status" value="2"/>
</dbReference>
<dbReference type="PROSITE" id="PS50240">
    <property type="entry name" value="TRYPSIN_DOM"/>
    <property type="match status" value="2"/>
</dbReference>
<dbReference type="InterPro" id="IPR001254">
    <property type="entry name" value="Trypsin_dom"/>
</dbReference>
<keyword evidence="4" id="KW-0720">Serine protease</keyword>
<feature type="chain" id="PRO_5039915584" description="Peptidase S1 domain-containing protein" evidence="5">
    <location>
        <begin position="20"/>
        <end position="596"/>
    </location>
</feature>
<dbReference type="EMBL" id="JADBJN010000004">
    <property type="protein sequence ID" value="KAG5669666.1"/>
    <property type="molecule type" value="Genomic_DNA"/>
</dbReference>
<dbReference type="Proteomes" id="UP001107558">
    <property type="component" value="Chromosome 4"/>
</dbReference>
<dbReference type="OrthoDB" id="5565075at2759"/>
<comment type="caution">
    <text evidence="7">The sequence shown here is derived from an EMBL/GenBank/DDBJ whole genome shotgun (WGS) entry which is preliminary data.</text>
</comment>